<feature type="short sequence motif" description="HXTX 1" evidence="2">
    <location>
        <begin position="42"/>
        <end position="45"/>
    </location>
</feature>
<dbReference type="AlphaFoldDB" id="A0A1U7PQW4"/>
<proteinExistence type="inferred from homology"/>
<evidence type="ECO:0000256" key="1">
    <source>
        <dbReference type="ARBA" id="ARBA00022801"/>
    </source>
</evidence>
<organism evidence="3 4">
    <name type="scientific">Edaphobacillus lindanitolerans</name>
    <dbReference type="NCBI Taxonomy" id="550447"/>
    <lineage>
        <taxon>Bacteria</taxon>
        <taxon>Bacillati</taxon>
        <taxon>Bacillota</taxon>
        <taxon>Bacilli</taxon>
        <taxon>Bacillales</taxon>
        <taxon>Bacillaceae</taxon>
        <taxon>Edaphobacillus</taxon>
    </lineage>
</organism>
<dbReference type="OrthoDB" id="9789350at2"/>
<dbReference type="Gene3D" id="3.90.1140.10">
    <property type="entry name" value="Cyclic phosphodiesterase"/>
    <property type="match status" value="1"/>
</dbReference>
<accession>A0A1U7PQW4</accession>
<keyword evidence="4" id="KW-1185">Reference proteome</keyword>
<reference evidence="4" key="1">
    <citation type="submission" date="2017-01" db="EMBL/GenBank/DDBJ databases">
        <authorList>
            <person name="Varghese N."/>
            <person name="Submissions S."/>
        </authorList>
    </citation>
    <scope>NUCLEOTIDE SEQUENCE [LARGE SCALE GENOMIC DNA]</scope>
    <source>
        <strain evidence="4">MNA4</strain>
    </source>
</reference>
<dbReference type="InterPro" id="IPR009097">
    <property type="entry name" value="Cyclic_Pdiesterase"/>
</dbReference>
<dbReference type="Pfam" id="PF13563">
    <property type="entry name" value="2_5_RNA_ligase2"/>
    <property type="match status" value="1"/>
</dbReference>
<dbReference type="InterPro" id="IPR004175">
    <property type="entry name" value="RNA_CPDase"/>
</dbReference>
<dbReference type="PANTHER" id="PTHR35561:SF1">
    <property type="entry name" value="RNA 2',3'-CYCLIC PHOSPHODIESTERASE"/>
    <property type="match status" value="1"/>
</dbReference>
<sequence>MQAHYFIGIRMPEQVRPIAEDFQESKDLRKHYKSIPHPEDLHVTLFFIGALDGEKVAALSDSLHSAAQRHAPFVARLDRFDFFGSAAGPRVVYLGFSPSKPLADLQKDVTDAVARSIGAPRKDNRFTPHVTIAKKRKTDEHPGFHPEQLDPSDIAVSSFELFTIHPSRNPKYETVETFKLGG</sequence>
<dbReference type="PANTHER" id="PTHR35561">
    <property type="entry name" value="RNA 2',3'-CYCLIC PHOSPHODIESTERASE"/>
    <property type="match status" value="1"/>
</dbReference>
<dbReference type="RefSeq" id="WP_076758118.1">
    <property type="nucleotide sequence ID" value="NZ_FTPL01000002.1"/>
</dbReference>
<dbReference type="GO" id="GO:0016874">
    <property type="term" value="F:ligase activity"/>
    <property type="evidence" value="ECO:0007669"/>
    <property type="project" value="UniProtKB-KW"/>
</dbReference>
<dbReference type="GO" id="GO:0008664">
    <property type="term" value="F:RNA 2',3'-cyclic 3'-phosphodiesterase activity"/>
    <property type="evidence" value="ECO:0007669"/>
    <property type="project" value="UniProtKB-EC"/>
</dbReference>
<dbReference type="EMBL" id="FTPL01000002">
    <property type="protein sequence ID" value="SIT84726.1"/>
    <property type="molecule type" value="Genomic_DNA"/>
</dbReference>
<keyword evidence="3" id="KW-0436">Ligase</keyword>
<dbReference type="GO" id="GO:0004113">
    <property type="term" value="F:2',3'-cyclic-nucleotide 3'-phosphodiesterase activity"/>
    <property type="evidence" value="ECO:0007669"/>
    <property type="project" value="InterPro"/>
</dbReference>
<dbReference type="Proteomes" id="UP000187550">
    <property type="component" value="Unassembled WGS sequence"/>
</dbReference>
<protein>
    <recommendedName>
        <fullName evidence="2">RNA 2',3'-cyclic phosphodiesterase</fullName>
        <shortName evidence="2">RNA 2',3'-CPDase</shortName>
        <ecNumber evidence="2">3.1.4.58</ecNumber>
    </recommendedName>
</protein>
<dbReference type="STRING" id="550447.SAMN05428946_1753"/>
<comment type="catalytic activity">
    <reaction evidence="2">
        <text>a 3'-end 2',3'-cyclophospho-ribonucleotide-RNA + H2O = a 3'-end 2'-phospho-ribonucleotide-RNA + H(+)</text>
        <dbReference type="Rhea" id="RHEA:11828"/>
        <dbReference type="Rhea" id="RHEA-COMP:10464"/>
        <dbReference type="Rhea" id="RHEA-COMP:17353"/>
        <dbReference type="ChEBI" id="CHEBI:15377"/>
        <dbReference type="ChEBI" id="CHEBI:15378"/>
        <dbReference type="ChEBI" id="CHEBI:83064"/>
        <dbReference type="ChEBI" id="CHEBI:173113"/>
        <dbReference type="EC" id="3.1.4.58"/>
    </reaction>
</comment>
<name>A0A1U7PQW4_9BACI</name>
<dbReference type="SUPFAM" id="SSF55144">
    <property type="entry name" value="LigT-like"/>
    <property type="match status" value="1"/>
</dbReference>
<evidence type="ECO:0000313" key="4">
    <source>
        <dbReference type="Proteomes" id="UP000187550"/>
    </source>
</evidence>
<comment type="similarity">
    <text evidence="2">Belongs to the 2H phosphoesterase superfamily. ThpR family.</text>
</comment>
<comment type="function">
    <text evidence="2">Hydrolyzes RNA 2',3'-cyclic phosphodiester to an RNA 2'-phosphomonoester.</text>
</comment>
<evidence type="ECO:0000256" key="2">
    <source>
        <dbReference type="HAMAP-Rule" id="MF_01940"/>
    </source>
</evidence>
<gene>
    <name evidence="3" type="ORF">SAMN05428946_1753</name>
</gene>
<dbReference type="EC" id="3.1.4.58" evidence="2"/>
<feature type="active site" description="Proton acceptor" evidence="2">
    <location>
        <position position="129"/>
    </location>
</feature>
<evidence type="ECO:0000313" key="3">
    <source>
        <dbReference type="EMBL" id="SIT84726.1"/>
    </source>
</evidence>
<keyword evidence="1 2" id="KW-0378">Hydrolase</keyword>
<dbReference type="NCBIfam" id="TIGR02258">
    <property type="entry name" value="2_5_ligase"/>
    <property type="match status" value="1"/>
</dbReference>
<dbReference type="HAMAP" id="MF_01940">
    <property type="entry name" value="RNA_CPDase"/>
    <property type="match status" value="1"/>
</dbReference>
<feature type="short sequence motif" description="HXTX 2" evidence="2">
    <location>
        <begin position="129"/>
        <end position="132"/>
    </location>
</feature>
<feature type="active site" description="Proton donor" evidence="2">
    <location>
        <position position="42"/>
    </location>
</feature>